<dbReference type="GO" id="GO:0015233">
    <property type="term" value="F:pantothenate transmembrane transporter activity"/>
    <property type="evidence" value="ECO:0007669"/>
    <property type="project" value="TreeGrafter"/>
</dbReference>
<evidence type="ECO:0000256" key="3">
    <source>
        <dbReference type="ARBA" id="ARBA00022475"/>
    </source>
</evidence>
<evidence type="ECO:0000256" key="2">
    <source>
        <dbReference type="ARBA" id="ARBA00022448"/>
    </source>
</evidence>
<keyword evidence="3" id="KW-1003">Cell membrane</keyword>
<feature type="transmembrane region" description="Helical" evidence="9">
    <location>
        <begin position="23"/>
        <end position="40"/>
    </location>
</feature>
<comment type="subcellular location">
    <subcellularLocation>
        <location evidence="1">Cell membrane</location>
        <topology evidence="1">Multi-pass membrane protein</topology>
    </subcellularLocation>
</comment>
<dbReference type="Gene3D" id="1.20.1250.20">
    <property type="entry name" value="MFS general substrate transporter like domains"/>
    <property type="match status" value="1"/>
</dbReference>
<protein>
    <submittedName>
        <fullName evidence="11">Pantothenate transporter-like protein</fullName>
    </submittedName>
</protein>
<feature type="transmembrane region" description="Helical" evidence="9">
    <location>
        <begin position="155"/>
        <end position="174"/>
    </location>
</feature>
<evidence type="ECO:0000313" key="12">
    <source>
        <dbReference type="Proteomes" id="UP000799291"/>
    </source>
</evidence>
<keyword evidence="2" id="KW-0813">Transport</keyword>
<keyword evidence="12" id="KW-1185">Reference proteome</keyword>
<comment type="similarity">
    <text evidence="7">Belongs to the major facilitator superfamily. Allantoate permease family.</text>
</comment>
<evidence type="ECO:0000259" key="10">
    <source>
        <dbReference type="PROSITE" id="PS50850"/>
    </source>
</evidence>
<keyword evidence="4 9" id="KW-0812">Transmembrane</keyword>
<evidence type="ECO:0000256" key="9">
    <source>
        <dbReference type="SAM" id="Phobius"/>
    </source>
</evidence>
<evidence type="ECO:0000256" key="6">
    <source>
        <dbReference type="ARBA" id="ARBA00023136"/>
    </source>
</evidence>
<dbReference type="SUPFAM" id="SSF103473">
    <property type="entry name" value="MFS general substrate transporter"/>
    <property type="match status" value="1"/>
</dbReference>
<feature type="transmembrane region" description="Helical" evidence="9">
    <location>
        <begin position="186"/>
        <end position="209"/>
    </location>
</feature>
<dbReference type="PANTHER" id="PTHR43791:SF4">
    <property type="entry name" value="PANTOTHENATE TRANSPORTER FEN2"/>
    <property type="match status" value="1"/>
</dbReference>
<feature type="transmembrane region" description="Helical" evidence="9">
    <location>
        <begin position="326"/>
        <end position="344"/>
    </location>
</feature>
<evidence type="ECO:0000313" key="11">
    <source>
        <dbReference type="EMBL" id="KAF2677775.1"/>
    </source>
</evidence>
<feature type="domain" description="Major facilitator superfamily (MFS) profile" evidence="10">
    <location>
        <begin position="27"/>
        <end position="443"/>
    </location>
</feature>
<feature type="transmembrane region" description="Helical" evidence="9">
    <location>
        <begin position="93"/>
        <end position="112"/>
    </location>
</feature>
<reference evidence="11" key="1">
    <citation type="journal article" date="2020" name="Stud. Mycol.">
        <title>101 Dothideomycetes genomes: a test case for predicting lifestyles and emergence of pathogens.</title>
        <authorList>
            <person name="Haridas S."/>
            <person name="Albert R."/>
            <person name="Binder M."/>
            <person name="Bloem J."/>
            <person name="Labutti K."/>
            <person name="Salamov A."/>
            <person name="Andreopoulos B."/>
            <person name="Baker S."/>
            <person name="Barry K."/>
            <person name="Bills G."/>
            <person name="Bluhm B."/>
            <person name="Cannon C."/>
            <person name="Castanera R."/>
            <person name="Culley D."/>
            <person name="Daum C."/>
            <person name="Ezra D."/>
            <person name="Gonzalez J."/>
            <person name="Henrissat B."/>
            <person name="Kuo A."/>
            <person name="Liang C."/>
            <person name="Lipzen A."/>
            <person name="Lutzoni F."/>
            <person name="Magnuson J."/>
            <person name="Mondo S."/>
            <person name="Nolan M."/>
            <person name="Ohm R."/>
            <person name="Pangilinan J."/>
            <person name="Park H.-J."/>
            <person name="Ramirez L."/>
            <person name="Alfaro M."/>
            <person name="Sun H."/>
            <person name="Tritt A."/>
            <person name="Yoshinaga Y."/>
            <person name="Zwiers L.-H."/>
            <person name="Turgeon B."/>
            <person name="Goodwin S."/>
            <person name="Spatafora J."/>
            <person name="Crous P."/>
            <person name="Grigoriev I."/>
        </authorList>
    </citation>
    <scope>NUCLEOTIDE SEQUENCE</scope>
    <source>
        <strain evidence="11">CBS 122367</strain>
    </source>
</reference>
<feature type="transmembrane region" description="Helical" evidence="9">
    <location>
        <begin position="386"/>
        <end position="408"/>
    </location>
</feature>
<feature type="transmembrane region" description="Helical" evidence="9">
    <location>
        <begin position="246"/>
        <end position="266"/>
    </location>
</feature>
<sequence>MGFIEYLRGGQSAPGERKLIQKLDFFILTFCCLMYFLNYLDRSNLTNAYVTGMREELGFKGNQLNQINTVFTVGYTIAQVPCNLALYYVKPRIFFPSCMVAWACLTMVTAAAQHPRDIMAIRFFQAMFEASTFVGTHYILGSWYTEKELGKRSGIFTASGLAGTMIGGFIQTGINSSMDGRSGLSGWRWLFIIDGIITMPVAVYGFFLFPDTPRNTTAPYLTAEERALAISRVPEVSERTPISLRFLKYCFSTWYWYFFVILWIIAGETESFSTNGLLALYMQSHPTKNYTRAQLNNYPTGVPAVGIVSTLFWATLTDYMGGKRYLVGYWIGITGVITSALILAYPNNTGIHFGMYYWAGSVYACQATFFAWANDVLRYEEDSLRTVVLASMNMGSNAINAWWSIVFYGANFAPYFTRGMWAMIAVSIAMAIWTALLMLMQFRTEKRRQQEGVFAAGTGKDTDIIAPDQGGEVTRSDVKA</sequence>
<gene>
    <name evidence="11" type="ORF">K458DRAFT_446779</name>
</gene>
<keyword evidence="5 9" id="KW-1133">Transmembrane helix</keyword>
<dbReference type="FunFam" id="1.20.1250.20:FF:000386">
    <property type="entry name" value="MFS general substrate transporter"/>
    <property type="match status" value="1"/>
</dbReference>
<dbReference type="PROSITE" id="PS50850">
    <property type="entry name" value="MFS"/>
    <property type="match status" value="1"/>
</dbReference>
<dbReference type="FunFam" id="1.20.1250.20:FF:000065">
    <property type="entry name" value="Putative MFS pantothenate transporter"/>
    <property type="match status" value="1"/>
</dbReference>
<name>A0A6G1II19_9PLEO</name>
<organism evidence="11 12">
    <name type="scientific">Lentithecium fluviatile CBS 122367</name>
    <dbReference type="NCBI Taxonomy" id="1168545"/>
    <lineage>
        <taxon>Eukaryota</taxon>
        <taxon>Fungi</taxon>
        <taxon>Dikarya</taxon>
        <taxon>Ascomycota</taxon>
        <taxon>Pezizomycotina</taxon>
        <taxon>Dothideomycetes</taxon>
        <taxon>Pleosporomycetidae</taxon>
        <taxon>Pleosporales</taxon>
        <taxon>Massarineae</taxon>
        <taxon>Lentitheciaceae</taxon>
        <taxon>Lentithecium</taxon>
    </lineage>
</organism>
<dbReference type="GO" id="GO:0005886">
    <property type="term" value="C:plasma membrane"/>
    <property type="evidence" value="ECO:0007669"/>
    <property type="project" value="UniProtKB-SubCell"/>
</dbReference>
<evidence type="ECO:0000256" key="8">
    <source>
        <dbReference type="SAM" id="MobiDB-lite"/>
    </source>
</evidence>
<evidence type="ECO:0000256" key="5">
    <source>
        <dbReference type="ARBA" id="ARBA00022989"/>
    </source>
</evidence>
<dbReference type="AlphaFoldDB" id="A0A6G1II19"/>
<feature type="transmembrane region" description="Helical" evidence="9">
    <location>
        <begin position="356"/>
        <end position="374"/>
    </location>
</feature>
<dbReference type="InterPro" id="IPR020846">
    <property type="entry name" value="MFS_dom"/>
</dbReference>
<feature type="transmembrane region" description="Helical" evidence="9">
    <location>
        <begin position="298"/>
        <end position="314"/>
    </location>
</feature>
<feature type="transmembrane region" description="Helical" evidence="9">
    <location>
        <begin position="420"/>
        <end position="440"/>
    </location>
</feature>
<dbReference type="Proteomes" id="UP000799291">
    <property type="component" value="Unassembled WGS sequence"/>
</dbReference>
<dbReference type="PANTHER" id="PTHR43791">
    <property type="entry name" value="PERMEASE-RELATED"/>
    <property type="match status" value="1"/>
</dbReference>
<evidence type="ECO:0000256" key="7">
    <source>
        <dbReference type="ARBA" id="ARBA00037968"/>
    </source>
</evidence>
<dbReference type="GO" id="GO:0098717">
    <property type="term" value="P:pantothenate import across plasma membrane"/>
    <property type="evidence" value="ECO:0007669"/>
    <property type="project" value="TreeGrafter"/>
</dbReference>
<accession>A0A6G1II19</accession>
<keyword evidence="6 9" id="KW-0472">Membrane</keyword>
<dbReference type="Pfam" id="PF07690">
    <property type="entry name" value="MFS_1"/>
    <property type="match status" value="1"/>
</dbReference>
<dbReference type="OrthoDB" id="3639251at2759"/>
<evidence type="ECO:0000256" key="4">
    <source>
        <dbReference type="ARBA" id="ARBA00022692"/>
    </source>
</evidence>
<dbReference type="InterPro" id="IPR011701">
    <property type="entry name" value="MFS"/>
</dbReference>
<evidence type="ECO:0000256" key="1">
    <source>
        <dbReference type="ARBA" id="ARBA00004651"/>
    </source>
</evidence>
<dbReference type="InterPro" id="IPR036259">
    <property type="entry name" value="MFS_trans_sf"/>
</dbReference>
<proteinExistence type="inferred from homology"/>
<feature type="region of interest" description="Disordered" evidence="8">
    <location>
        <begin position="460"/>
        <end position="480"/>
    </location>
</feature>
<dbReference type="EMBL" id="MU005618">
    <property type="protein sequence ID" value="KAF2677775.1"/>
    <property type="molecule type" value="Genomic_DNA"/>
</dbReference>